<keyword evidence="2" id="KW-1185">Reference proteome</keyword>
<protein>
    <submittedName>
        <fullName evidence="1">Uncharacterized protein</fullName>
    </submittedName>
</protein>
<dbReference type="Proteomes" id="UP001234202">
    <property type="component" value="Unassembled WGS sequence"/>
</dbReference>
<evidence type="ECO:0000313" key="1">
    <source>
        <dbReference type="EMBL" id="KAJ9126858.1"/>
    </source>
</evidence>
<sequence length="271" mass="30002">MSEQWGIPIDVKFGKALDPLIVNIDVEGVRGEFIMATIESDAFPVDALNGKQQGKVKAEIKPGSANQKKQQATIRSTSHDTNQTNGERHRTTGSKRKRTSLSLVEGQPQDDPPRKQQTDQLDVSVNPEVDQEAEHVGPSHHDSQHMNLEQEFDLDPDFQPNGTLHLAEGGLPTDDEASRSIKNKQPLFFSTQEDDDDADKTAERQALMQQSQAEVDALDPEALRQMMDDDPDITMEGGEESYLGPTQPAMDDESRKESGNRRSVSRAFPGV</sequence>
<accession>A0ACC2XTC2</accession>
<proteinExistence type="predicted"/>
<name>A0ACC2XTC2_9TREE</name>
<comment type="caution">
    <text evidence="1">The sequence shown here is derived from an EMBL/GenBank/DDBJ whole genome shotgun (WGS) entry which is preliminary data.</text>
</comment>
<organism evidence="1 2">
    <name type="scientific">Naganishia onofrii</name>
    <dbReference type="NCBI Taxonomy" id="1851511"/>
    <lineage>
        <taxon>Eukaryota</taxon>
        <taxon>Fungi</taxon>
        <taxon>Dikarya</taxon>
        <taxon>Basidiomycota</taxon>
        <taxon>Agaricomycotina</taxon>
        <taxon>Tremellomycetes</taxon>
        <taxon>Filobasidiales</taxon>
        <taxon>Filobasidiaceae</taxon>
        <taxon>Naganishia</taxon>
    </lineage>
</organism>
<gene>
    <name evidence="1" type="ORF">QFC24_001893</name>
</gene>
<dbReference type="EMBL" id="JASBWV010000004">
    <property type="protein sequence ID" value="KAJ9126858.1"/>
    <property type="molecule type" value="Genomic_DNA"/>
</dbReference>
<evidence type="ECO:0000313" key="2">
    <source>
        <dbReference type="Proteomes" id="UP001234202"/>
    </source>
</evidence>
<reference evidence="1" key="1">
    <citation type="submission" date="2023-04" db="EMBL/GenBank/DDBJ databases">
        <title>Draft Genome sequencing of Naganishia species isolated from polar environments using Oxford Nanopore Technology.</title>
        <authorList>
            <person name="Leo P."/>
            <person name="Venkateswaran K."/>
        </authorList>
    </citation>
    <scope>NUCLEOTIDE SEQUENCE</scope>
    <source>
        <strain evidence="1">DBVPG 5303</strain>
    </source>
</reference>